<evidence type="ECO:0000313" key="4">
    <source>
        <dbReference type="Proteomes" id="UP000654075"/>
    </source>
</evidence>
<feature type="domain" description="Rhodanese" evidence="2">
    <location>
        <begin position="378"/>
        <end position="478"/>
    </location>
</feature>
<dbReference type="InterPro" id="IPR001763">
    <property type="entry name" value="Rhodanese-like_dom"/>
</dbReference>
<dbReference type="InterPro" id="IPR052963">
    <property type="entry name" value="Pantetheine_PDE"/>
</dbReference>
<evidence type="ECO:0000313" key="3">
    <source>
        <dbReference type="EMBL" id="CAE8605292.1"/>
    </source>
</evidence>
<keyword evidence="4" id="KW-1185">Reference proteome</keyword>
<evidence type="ECO:0000256" key="1">
    <source>
        <dbReference type="SAM" id="MobiDB-lite"/>
    </source>
</evidence>
<gene>
    <name evidence="3" type="ORF">PGLA1383_LOCUS23411</name>
</gene>
<protein>
    <recommendedName>
        <fullName evidence="2">Rhodanese domain-containing protein</fullName>
    </recommendedName>
</protein>
<organism evidence="3 4">
    <name type="scientific">Polarella glacialis</name>
    <name type="common">Dinoflagellate</name>
    <dbReference type="NCBI Taxonomy" id="89957"/>
    <lineage>
        <taxon>Eukaryota</taxon>
        <taxon>Sar</taxon>
        <taxon>Alveolata</taxon>
        <taxon>Dinophyceae</taxon>
        <taxon>Suessiales</taxon>
        <taxon>Suessiaceae</taxon>
        <taxon>Polarella</taxon>
    </lineage>
</organism>
<dbReference type="PROSITE" id="PS50206">
    <property type="entry name" value="RHODANESE_3"/>
    <property type="match status" value="1"/>
</dbReference>
<dbReference type="SUPFAM" id="SSF52821">
    <property type="entry name" value="Rhodanese/Cell cycle control phosphatase"/>
    <property type="match status" value="1"/>
</dbReference>
<dbReference type="InterPro" id="IPR029052">
    <property type="entry name" value="Metallo-depent_PP-like"/>
</dbReference>
<evidence type="ECO:0000259" key="2">
    <source>
        <dbReference type="PROSITE" id="PS50206"/>
    </source>
</evidence>
<dbReference type="PANTHER" id="PTHR36492">
    <property type="match status" value="1"/>
</dbReference>
<name>A0A813F1W1_POLGL</name>
<sequence>MVLRPLSNCKDIIIVAGDISHKLDVILDTLRLFKARYARVFFCPGNHELWLWGKGSEDSLARLHHLLQLCRELGVETLPGEVQANQRRLLIVPLLSWHHPQWDSEPDMEGWVGARPVDKLLSDYYLTRWPTGIAIADGSAARAVDEVNDQLTSWSELLKRRQGFSEVISFSHFLPRLEVNPEKRYLTHPNLAKGVGSTYLRARVELLCPDVHVFGHTHFGYDLAVDGVRYIQAPLAMSAERGYRGSTVALGSFPVASAQPFLVWHSEQLCRAGHPEAKVHGQSAYASRYGRRAEVADAGLQPAPGSKVRVGWLPGRMPVWLFGPHQHRVLEADILKKESAGTGAAGRGRSGQQHQGGSPEPIGSAEVLELLRTGCCAVIDVREQTSSDPSRPAESLRLPHPSMTASFPGLPDDELLLLAEELMANDGPRILVGHGDQPEHCHHAALLLAALLRLHPRDVRPFRGGFEAWIEQGLPVQGLGET</sequence>
<dbReference type="GO" id="GO:0016787">
    <property type="term" value="F:hydrolase activity"/>
    <property type="evidence" value="ECO:0007669"/>
    <property type="project" value="InterPro"/>
</dbReference>
<dbReference type="Pfam" id="PF00581">
    <property type="entry name" value="Rhodanese"/>
    <property type="match status" value="1"/>
</dbReference>
<reference evidence="3" key="1">
    <citation type="submission" date="2021-02" db="EMBL/GenBank/DDBJ databases">
        <authorList>
            <person name="Dougan E. K."/>
            <person name="Rhodes N."/>
            <person name="Thang M."/>
            <person name="Chan C."/>
        </authorList>
    </citation>
    <scope>NUCLEOTIDE SEQUENCE</scope>
</reference>
<dbReference type="EMBL" id="CAJNNV010017637">
    <property type="protein sequence ID" value="CAE8605292.1"/>
    <property type="molecule type" value="Genomic_DNA"/>
</dbReference>
<dbReference type="Pfam" id="PF00149">
    <property type="entry name" value="Metallophos"/>
    <property type="match status" value="1"/>
</dbReference>
<accession>A0A813F1W1</accession>
<dbReference type="Gene3D" id="3.40.250.10">
    <property type="entry name" value="Rhodanese-like domain"/>
    <property type="match status" value="1"/>
</dbReference>
<dbReference type="SUPFAM" id="SSF56300">
    <property type="entry name" value="Metallo-dependent phosphatases"/>
    <property type="match status" value="1"/>
</dbReference>
<comment type="caution">
    <text evidence="3">The sequence shown here is derived from an EMBL/GenBank/DDBJ whole genome shotgun (WGS) entry which is preliminary data.</text>
</comment>
<dbReference type="OrthoDB" id="550558at2759"/>
<proteinExistence type="predicted"/>
<dbReference type="Proteomes" id="UP000654075">
    <property type="component" value="Unassembled WGS sequence"/>
</dbReference>
<dbReference type="InterPro" id="IPR036873">
    <property type="entry name" value="Rhodanese-like_dom_sf"/>
</dbReference>
<feature type="region of interest" description="Disordered" evidence="1">
    <location>
        <begin position="340"/>
        <end position="362"/>
    </location>
</feature>
<dbReference type="PANTHER" id="PTHR36492:SF2">
    <property type="entry name" value="[ACYL-CARRIER-PROTEIN] PHOSPHODIESTERASE PPTH"/>
    <property type="match status" value="1"/>
</dbReference>
<dbReference type="Gene3D" id="3.60.21.10">
    <property type="match status" value="1"/>
</dbReference>
<dbReference type="InterPro" id="IPR004843">
    <property type="entry name" value="Calcineurin-like_PHP"/>
</dbReference>
<dbReference type="AlphaFoldDB" id="A0A813F1W1"/>